<proteinExistence type="predicted"/>
<gene>
    <name evidence="1" type="ORF">LCGC14_0174090</name>
</gene>
<dbReference type="EMBL" id="LAZR01000068">
    <property type="protein sequence ID" value="KKN95910.1"/>
    <property type="molecule type" value="Genomic_DNA"/>
</dbReference>
<reference evidence="1" key="1">
    <citation type="journal article" date="2015" name="Nature">
        <title>Complex archaea that bridge the gap between prokaryotes and eukaryotes.</title>
        <authorList>
            <person name="Spang A."/>
            <person name="Saw J.H."/>
            <person name="Jorgensen S.L."/>
            <person name="Zaremba-Niedzwiedzka K."/>
            <person name="Martijn J."/>
            <person name="Lind A.E."/>
            <person name="van Eijk R."/>
            <person name="Schleper C."/>
            <person name="Guy L."/>
            <person name="Ettema T.J."/>
        </authorList>
    </citation>
    <scope>NUCLEOTIDE SEQUENCE</scope>
</reference>
<organism evidence="1">
    <name type="scientific">marine sediment metagenome</name>
    <dbReference type="NCBI Taxonomy" id="412755"/>
    <lineage>
        <taxon>unclassified sequences</taxon>
        <taxon>metagenomes</taxon>
        <taxon>ecological metagenomes</taxon>
    </lineage>
</organism>
<dbReference type="GO" id="GO:0006355">
    <property type="term" value="P:regulation of DNA-templated transcription"/>
    <property type="evidence" value="ECO:0007669"/>
    <property type="project" value="InterPro"/>
</dbReference>
<dbReference type="AlphaFoldDB" id="A0A0F9US25"/>
<sequence>MVVVADGSHKTLGLKLNVIGPFDLRLSDGSGITITSKKARALLALLAVAPGGRRERRWLQYKLWSERGEREGAASLRQTLSALRRALAPMDEVLQADRTTVALSLDQVDVDALNLGGLADRLTGQEEFLEGLDVKDPEFDNWLREQRGFWTRQIDAHQGGGAGEVAPVAAPLDVPCVTLMPFASADHLAPQALELGEQVLDQLARHRWISFMDWTVHTARSAAGAARPATANYAVTGQLRTDGTQLILTAELTHLTTGQSVKRAQFTALAADPADMGADLAAVARELAIDVAGNFSCALAQAYEERSQSRAAQSDAALVWQGRWHINRLTPEDFEKARMIFEDITTRNPGHVEAHIYLALTTLWRVWTCRADPRDIKLARRQAQRAIKLDVSDGRGYWIAGCAECWLGNKSAAVHYTDEAIRLCPSLAFAHDQRGTNLAYDGDPLAAINALERAIRLAPHHPQRFCFEGEYALAALLAGDLSAALQHADHALLLRPAYWYSHMVKVLALHRMGRPDAVARAKRALYEFEPRFNRSYINWLPFSDRSQNARMIDEMF</sequence>
<accession>A0A0F9US25</accession>
<comment type="caution">
    <text evidence="1">The sequence shown here is derived from an EMBL/GenBank/DDBJ whole genome shotgun (WGS) entry which is preliminary data.</text>
</comment>
<dbReference type="GO" id="GO:0003677">
    <property type="term" value="F:DNA binding"/>
    <property type="evidence" value="ECO:0007669"/>
    <property type="project" value="InterPro"/>
</dbReference>
<protein>
    <submittedName>
        <fullName evidence="1">Uncharacterized protein</fullName>
    </submittedName>
</protein>
<dbReference type="Gene3D" id="1.10.10.10">
    <property type="entry name" value="Winged helix-like DNA-binding domain superfamily/Winged helix DNA-binding domain"/>
    <property type="match status" value="1"/>
</dbReference>
<evidence type="ECO:0000313" key="1">
    <source>
        <dbReference type="EMBL" id="KKN95910.1"/>
    </source>
</evidence>
<name>A0A0F9US25_9ZZZZ</name>
<dbReference type="PANTHER" id="PTHR35807">
    <property type="entry name" value="TRANSCRIPTIONAL REGULATOR REDD-RELATED"/>
    <property type="match status" value="1"/>
</dbReference>
<dbReference type="InterPro" id="IPR036388">
    <property type="entry name" value="WH-like_DNA-bd_sf"/>
</dbReference>
<dbReference type="SUPFAM" id="SSF48452">
    <property type="entry name" value="TPR-like"/>
    <property type="match status" value="1"/>
</dbReference>
<dbReference type="InterPro" id="IPR011990">
    <property type="entry name" value="TPR-like_helical_dom_sf"/>
</dbReference>
<dbReference type="InterPro" id="IPR051677">
    <property type="entry name" value="AfsR-DnrI-RedD_regulator"/>
</dbReference>
<dbReference type="InterPro" id="IPR016032">
    <property type="entry name" value="Sig_transdc_resp-reg_C-effctor"/>
</dbReference>
<dbReference type="Gene3D" id="1.25.40.10">
    <property type="entry name" value="Tetratricopeptide repeat domain"/>
    <property type="match status" value="1"/>
</dbReference>
<dbReference type="SUPFAM" id="SSF46894">
    <property type="entry name" value="C-terminal effector domain of the bipartite response regulators"/>
    <property type="match status" value="1"/>
</dbReference>